<evidence type="ECO:0000256" key="1">
    <source>
        <dbReference type="SAM" id="MobiDB-lite"/>
    </source>
</evidence>
<feature type="region of interest" description="Disordered" evidence="1">
    <location>
        <begin position="1"/>
        <end position="44"/>
    </location>
</feature>
<reference evidence="2" key="1">
    <citation type="submission" date="2020-01" db="EMBL/GenBank/DDBJ databases">
        <authorList>
            <person name="Qin S."/>
        </authorList>
    </citation>
    <scope>NUCLEOTIDE SEQUENCE</scope>
    <source>
        <strain evidence="2">CVir17-16-YZ6g</strain>
        <plasmid evidence="2">p17-15-vir-like</plasmid>
    </source>
</reference>
<dbReference type="AlphaFoldDB" id="A0A8B0ST92"/>
<proteinExistence type="predicted"/>
<geneLocation type="plasmid" evidence="2">
    <name>p17-15-vir-like</name>
</geneLocation>
<feature type="compositionally biased region" description="Basic and acidic residues" evidence="1">
    <location>
        <begin position="1"/>
        <end position="12"/>
    </location>
</feature>
<keyword evidence="2" id="KW-0614">Plasmid</keyword>
<dbReference type="EMBL" id="MN956836">
    <property type="protein sequence ID" value="QTX14525.1"/>
    <property type="molecule type" value="Genomic_DNA"/>
</dbReference>
<organism evidence="2">
    <name type="scientific">Klebsiella pneumoniae</name>
    <dbReference type="NCBI Taxonomy" id="573"/>
    <lineage>
        <taxon>Bacteria</taxon>
        <taxon>Pseudomonadati</taxon>
        <taxon>Pseudomonadota</taxon>
        <taxon>Gammaproteobacteria</taxon>
        <taxon>Enterobacterales</taxon>
        <taxon>Enterobacteriaceae</taxon>
        <taxon>Klebsiella/Raoultella group</taxon>
        <taxon>Klebsiella</taxon>
        <taxon>Klebsiella pneumoniae complex</taxon>
    </lineage>
</organism>
<accession>A0A8B0ST92</accession>
<protein>
    <submittedName>
        <fullName evidence="2">IncF plasmid conjugative transfer protein TraG</fullName>
    </submittedName>
</protein>
<sequence>MSLKGDYNERKSKVNSLPGADSQAELEEKKRRKTQKGFFLMGKR</sequence>
<name>A0A8B0ST92_KLEPN</name>
<evidence type="ECO:0000313" key="2">
    <source>
        <dbReference type="EMBL" id="QTX14525.1"/>
    </source>
</evidence>